<keyword evidence="4" id="KW-1185">Reference proteome</keyword>
<comment type="caution">
    <text evidence="3">The sequence shown here is derived from an EMBL/GenBank/DDBJ whole genome shotgun (WGS) entry which is preliminary data.</text>
</comment>
<sequence length="213" mass="25322">MKNLFTRIKDQISADLHGILDEKEHKNPISQLNYFIKQSENELSKVRGLLERHYSLRTKFQVEREGALQMVTKREEQLQVATEAGVEDLTKRANEDLAFYKEQADKFAALISKTEEEINFMHEQVDQIEKKLKELHTKKFDLMSRQNMAHATKKINETHHLLNSKMPSIDFNYFEKQIRDLELRVRSEFDLQTFDYKIEQLKKDLKSTFKQEA</sequence>
<keyword evidence="2" id="KW-0175">Coiled coil</keyword>
<accession>A0A8J3EWL6</accession>
<dbReference type="InterPro" id="IPR007157">
    <property type="entry name" value="PspA_VIPP1"/>
</dbReference>
<protein>
    <submittedName>
        <fullName evidence="3">Phage shock protein A</fullName>
    </submittedName>
</protein>
<evidence type="ECO:0000256" key="1">
    <source>
        <dbReference type="ARBA" id="ARBA00043985"/>
    </source>
</evidence>
<organism evidence="3 4">
    <name type="scientific">Gottfriedia solisilvae</name>
    <dbReference type="NCBI Taxonomy" id="1516104"/>
    <lineage>
        <taxon>Bacteria</taxon>
        <taxon>Bacillati</taxon>
        <taxon>Bacillota</taxon>
        <taxon>Bacilli</taxon>
        <taxon>Bacillales</taxon>
        <taxon>Bacillaceae</taxon>
        <taxon>Gottfriedia</taxon>
    </lineage>
</organism>
<gene>
    <name evidence="3" type="ORF">GCM10007380_08030</name>
</gene>
<dbReference type="PANTHER" id="PTHR31088">
    <property type="entry name" value="MEMBRANE-ASSOCIATED PROTEIN VIPP1, CHLOROPLASTIC"/>
    <property type="match status" value="1"/>
</dbReference>
<evidence type="ECO:0000256" key="2">
    <source>
        <dbReference type="SAM" id="Coils"/>
    </source>
</evidence>
<proteinExistence type="inferred from homology"/>
<dbReference type="AlphaFoldDB" id="A0A8J3EWL6"/>
<dbReference type="RefSeq" id="WP_087999052.1">
    <property type="nucleotide sequence ID" value="NZ_BMHB01000001.1"/>
</dbReference>
<dbReference type="Pfam" id="PF04012">
    <property type="entry name" value="PspA_IM30"/>
    <property type="match status" value="1"/>
</dbReference>
<comment type="similarity">
    <text evidence="1">Belongs to the PspA/Vipp/IM30 family.</text>
</comment>
<dbReference type="PANTHER" id="PTHR31088:SF6">
    <property type="entry name" value="PHAGE SHOCK PROTEIN A"/>
    <property type="match status" value="1"/>
</dbReference>
<dbReference type="Proteomes" id="UP000626244">
    <property type="component" value="Unassembled WGS sequence"/>
</dbReference>
<reference evidence="4" key="1">
    <citation type="journal article" date="2019" name="Int. J. Syst. Evol. Microbiol.">
        <title>The Global Catalogue of Microorganisms (GCM) 10K type strain sequencing project: providing services to taxonomists for standard genome sequencing and annotation.</title>
        <authorList>
            <consortium name="The Broad Institute Genomics Platform"/>
            <consortium name="The Broad Institute Genome Sequencing Center for Infectious Disease"/>
            <person name="Wu L."/>
            <person name="Ma J."/>
        </authorList>
    </citation>
    <scope>NUCLEOTIDE SEQUENCE [LARGE SCALE GENOMIC DNA]</scope>
    <source>
        <strain evidence="4">CGMCC 1.14993</strain>
    </source>
</reference>
<dbReference type="OrthoDB" id="2366053at2"/>
<evidence type="ECO:0000313" key="4">
    <source>
        <dbReference type="Proteomes" id="UP000626244"/>
    </source>
</evidence>
<dbReference type="EMBL" id="BMHB01000001">
    <property type="protein sequence ID" value="GGI11476.1"/>
    <property type="molecule type" value="Genomic_DNA"/>
</dbReference>
<feature type="coiled-coil region" evidence="2">
    <location>
        <begin position="97"/>
        <end position="138"/>
    </location>
</feature>
<evidence type="ECO:0000313" key="3">
    <source>
        <dbReference type="EMBL" id="GGI11476.1"/>
    </source>
</evidence>
<name>A0A8J3EWL6_9BACI</name>